<feature type="transmembrane region" description="Helical" evidence="6">
    <location>
        <begin position="109"/>
        <end position="131"/>
    </location>
</feature>
<accession>A0A5J6MNP3</accession>
<dbReference type="PANTHER" id="PTHR43124">
    <property type="entry name" value="PURINE EFFLUX PUMP PBUE"/>
    <property type="match status" value="1"/>
</dbReference>
<feature type="transmembrane region" description="Helical" evidence="6">
    <location>
        <begin position="79"/>
        <end position="103"/>
    </location>
</feature>
<evidence type="ECO:0000259" key="7">
    <source>
        <dbReference type="PROSITE" id="PS50850"/>
    </source>
</evidence>
<keyword evidence="9" id="KW-1185">Reference proteome</keyword>
<evidence type="ECO:0000256" key="4">
    <source>
        <dbReference type="ARBA" id="ARBA00022989"/>
    </source>
</evidence>
<feature type="transmembrane region" description="Helical" evidence="6">
    <location>
        <begin position="360"/>
        <end position="383"/>
    </location>
</feature>
<feature type="transmembrane region" description="Helical" evidence="6">
    <location>
        <begin position="52"/>
        <end position="72"/>
    </location>
</feature>
<gene>
    <name evidence="8" type="primary">araJ</name>
    <name evidence="8" type="ORF">FRZ44_43110</name>
</gene>
<dbReference type="GO" id="GO:0005886">
    <property type="term" value="C:plasma membrane"/>
    <property type="evidence" value="ECO:0007669"/>
    <property type="project" value="UniProtKB-SubCell"/>
</dbReference>
<proteinExistence type="predicted"/>
<feature type="transmembrane region" description="Helical" evidence="6">
    <location>
        <begin position="299"/>
        <end position="319"/>
    </location>
</feature>
<dbReference type="InterPro" id="IPR020846">
    <property type="entry name" value="MFS_dom"/>
</dbReference>
<dbReference type="InterPro" id="IPR050189">
    <property type="entry name" value="MFS_Efflux_Transporters"/>
</dbReference>
<evidence type="ECO:0000256" key="5">
    <source>
        <dbReference type="ARBA" id="ARBA00023136"/>
    </source>
</evidence>
<dbReference type="SUPFAM" id="SSF103473">
    <property type="entry name" value="MFS general substrate transporter"/>
    <property type="match status" value="1"/>
</dbReference>
<evidence type="ECO:0000313" key="8">
    <source>
        <dbReference type="EMBL" id="QEX18999.1"/>
    </source>
</evidence>
<dbReference type="KEGG" id="htq:FRZ44_43110"/>
<dbReference type="CDD" id="cd17324">
    <property type="entry name" value="MFS_NepI_like"/>
    <property type="match status" value="1"/>
</dbReference>
<evidence type="ECO:0000256" key="2">
    <source>
        <dbReference type="ARBA" id="ARBA00022475"/>
    </source>
</evidence>
<protein>
    <submittedName>
        <fullName evidence="8">MFS transporter</fullName>
    </submittedName>
</protein>
<feature type="transmembrane region" description="Helical" evidence="6">
    <location>
        <begin position="168"/>
        <end position="188"/>
    </location>
</feature>
<keyword evidence="5 6" id="KW-0472">Membrane</keyword>
<keyword evidence="3 6" id="KW-0812">Transmembrane</keyword>
<dbReference type="InterPro" id="IPR011701">
    <property type="entry name" value="MFS"/>
</dbReference>
<dbReference type="EMBL" id="CP042906">
    <property type="protein sequence ID" value="QEX18999.1"/>
    <property type="molecule type" value="Genomic_DNA"/>
</dbReference>
<feature type="transmembrane region" description="Helical" evidence="6">
    <location>
        <begin position="138"/>
        <end position="162"/>
    </location>
</feature>
<keyword evidence="4 6" id="KW-1133">Transmembrane helix</keyword>
<keyword evidence="2" id="KW-1003">Cell membrane</keyword>
<feature type="transmembrane region" description="Helical" evidence="6">
    <location>
        <begin position="12"/>
        <end position="40"/>
    </location>
</feature>
<feature type="transmembrane region" description="Helical" evidence="6">
    <location>
        <begin position="213"/>
        <end position="236"/>
    </location>
</feature>
<name>A0A5J6MNP3_9PROT</name>
<dbReference type="GO" id="GO:0022857">
    <property type="term" value="F:transmembrane transporter activity"/>
    <property type="evidence" value="ECO:0007669"/>
    <property type="project" value="InterPro"/>
</dbReference>
<dbReference type="InterPro" id="IPR036259">
    <property type="entry name" value="MFS_trans_sf"/>
</dbReference>
<dbReference type="Pfam" id="PF07690">
    <property type="entry name" value="MFS_1"/>
    <property type="match status" value="1"/>
</dbReference>
<feature type="transmembrane region" description="Helical" evidence="6">
    <location>
        <begin position="275"/>
        <end position="293"/>
    </location>
</feature>
<reference evidence="8 9" key="1">
    <citation type="submission" date="2019-08" db="EMBL/GenBank/DDBJ databases">
        <title>Hyperibacter terrae gen. nov., sp. nov. and Hyperibacter viscosus sp. nov., two new members in the family Rhodospirillaceae isolated from the rhizosphere of Hypericum perforatum.</title>
        <authorList>
            <person name="Noviana Z."/>
        </authorList>
    </citation>
    <scope>NUCLEOTIDE SEQUENCE [LARGE SCALE GENOMIC DNA]</scope>
    <source>
        <strain evidence="8 9">R5913</strain>
    </source>
</reference>
<evidence type="ECO:0000256" key="6">
    <source>
        <dbReference type="SAM" id="Phobius"/>
    </source>
</evidence>
<feature type="transmembrane region" description="Helical" evidence="6">
    <location>
        <begin position="331"/>
        <end position="354"/>
    </location>
</feature>
<evidence type="ECO:0000256" key="3">
    <source>
        <dbReference type="ARBA" id="ARBA00022692"/>
    </source>
</evidence>
<evidence type="ECO:0000256" key="1">
    <source>
        <dbReference type="ARBA" id="ARBA00004651"/>
    </source>
</evidence>
<sequence length="390" mass="39758">MGVAVTGRSGEGAVLAVLAFGNFIVGMGAFVLVGIVSPIADGLGVSKADAGIVLTTYALAYAVLSPITGALTGTLPRRVVLVTALSIFALGTVLSALSASLLMLAASRVIVALGGSMYGPIAAGIAVAISAPERRGKALATVFIGGTIAQVVGMPFGAWVSYHFGWAATFWVISALTALGAGVMALAVPRDIRFQAAGLGTIFAALADRRTMFATAFTATMIAALYMVFTFFGPLIEASVGPDPEIRTGFLMLNGVGAVIGNLVGGFLADRIGSWRTLILICIAQIVIMPLFSIVPLSFLELAIVIATWSAFSFAFIAPQQARVAQFAPEAVGIVLSINAAMIYIGITVGSAVGSRILGWYGLEALGIAGGLVAVLALAHLVASGRPRPA</sequence>
<dbReference type="Proteomes" id="UP000326202">
    <property type="component" value="Chromosome"/>
</dbReference>
<dbReference type="PROSITE" id="PS50850">
    <property type="entry name" value="MFS"/>
    <property type="match status" value="1"/>
</dbReference>
<dbReference type="PANTHER" id="PTHR43124:SF10">
    <property type="entry name" value="PURINE EFFLUX PUMP PBUE"/>
    <property type="match status" value="1"/>
</dbReference>
<feature type="transmembrane region" description="Helical" evidence="6">
    <location>
        <begin position="248"/>
        <end position="268"/>
    </location>
</feature>
<comment type="subcellular location">
    <subcellularLocation>
        <location evidence="1">Cell membrane</location>
        <topology evidence="1">Multi-pass membrane protein</topology>
    </subcellularLocation>
</comment>
<feature type="domain" description="Major facilitator superfamily (MFS) profile" evidence="7">
    <location>
        <begin position="14"/>
        <end position="388"/>
    </location>
</feature>
<dbReference type="AlphaFoldDB" id="A0A5J6MNP3"/>
<evidence type="ECO:0000313" key="9">
    <source>
        <dbReference type="Proteomes" id="UP000326202"/>
    </source>
</evidence>
<dbReference type="Gene3D" id="1.20.1250.20">
    <property type="entry name" value="MFS general substrate transporter like domains"/>
    <property type="match status" value="1"/>
</dbReference>
<organism evidence="8 9">
    <name type="scientific">Hypericibacter terrae</name>
    <dbReference type="NCBI Taxonomy" id="2602015"/>
    <lineage>
        <taxon>Bacteria</taxon>
        <taxon>Pseudomonadati</taxon>
        <taxon>Pseudomonadota</taxon>
        <taxon>Alphaproteobacteria</taxon>
        <taxon>Rhodospirillales</taxon>
        <taxon>Dongiaceae</taxon>
        <taxon>Hypericibacter</taxon>
    </lineage>
</organism>